<evidence type="ECO:0000313" key="2">
    <source>
        <dbReference type="EMBL" id="CAJ0562936.1"/>
    </source>
</evidence>
<gene>
    <name evidence="2" type="ORF">MSPICULIGERA_LOCUS2278</name>
</gene>
<sequence length="154" mass="16703">MELSLELVFGLMFIGIAAVLLASINWAIVKGFHPELERSRKGRPESGIWGLVAGQGDCQNCGDVVEPLGGAGSIDFADNRIINNFGCASWMLTCTNENVFATILMNGKSKEGFESQIQSLDLLRYPRPDFGGVSGGGTEFECCVPRTGHRRDVF</sequence>
<keyword evidence="3" id="KW-1185">Reference proteome</keyword>
<dbReference type="EMBL" id="CATQJA010000671">
    <property type="protein sequence ID" value="CAJ0562936.1"/>
    <property type="molecule type" value="Genomic_DNA"/>
</dbReference>
<feature type="non-terminal residue" evidence="2">
    <location>
        <position position="154"/>
    </location>
</feature>
<reference evidence="2" key="1">
    <citation type="submission" date="2023-06" db="EMBL/GenBank/DDBJ databases">
        <authorList>
            <person name="Delattre M."/>
        </authorList>
    </citation>
    <scope>NUCLEOTIDE SEQUENCE</scope>
    <source>
        <strain evidence="2">AF72</strain>
    </source>
</reference>
<keyword evidence="1" id="KW-1133">Transmembrane helix</keyword>
<dbReference type="AlphaFoldDB" id="A0AA36C8A3"/>
<evidence type="ECO:0000313" key="3">
    <source>
        <dbReference type="Proteomes" id="UP001177023"/>
    </source>
</evidence>
<comment type="caution">
    <text evidence="2">The sequence shown here is derived from an EMBL/GenBank/DDBJ whole genome shotgun (WGS) entry which is preliminary data.</text>
</comment>
<feature type="transmembrane region" description="Helical" evidence="1">
    <location>
        <begin position="6"/>
        <end position="29"/>
    </location>
</feature>
<keyword evidence="1" id="KW-0812">Transmembrane</keyword>
<evidence type="ECO:0000256" key="1">
    <source>
        <dbReference type="SAM" id="Phobius"/>
    </source>
</evidence>
<accession>A0AA36C8A3</accession>
<proteinExistence type="predicted"/>
<dbReference type="Proteomes" id="UP001177023">
    <property type="component" value="Unassembled WGS sequence"/>
</dbReference>
<protein>
    <submittedName>
        <fullName evidence="2">Uncharacterized protein</fullName>
    </submittedName>
</protein>
<keyword evidence="1" id="KW-0472">Membrane</keyword>
<name>A0AA36C8A3_9BILA</name>
<organism evidence="2 3">
    <name type="scientific">Mesorhabditis spiculigera</name>
    <dbReference type="NCBI Taxonomy" id="96644"/>
    <lineage>
        <taxon>Eukaryota</taxon>
        <taxon>Metazoa</taxon>
        <taxon>Ecdysozoa</taxon>
        <taxon>Nematoda</taxon>
        <taxon>Chromadorea</taxon>
        <taxon>Rhabditida</taxon>
        <taxon>Rhabditina</taxon>
        <taxon>Rhabditomorpha</taxon>
        <taxon>Rhabditoidea</taxon>
        <taxon>Rhabditidae</taxon>
        <taxon>Mesorhabditinae</taxon>
        <taxon>Mesorhabditis</taxon>
    </lineage>
</organism>